<sequence length="198" mass="22506">MTDLEQFARDLERLIGRPSLLRPFVCDGSPLTCTAFIVGFNAATDMEGDFWRHWQSNFGFDKAAWFDEYRRVRSAKPLKPGRTRRQPVSTTRKRTELVLRGASPVRCLETNLYPTPSASAVDLTHHHRDTGVLEFLLERIRPQAILAHGKEAVAYMRTRKPDALVLESSHFASRGDFNDARAVQLGQALANGVREKRR</sequence>
<dbReference type="AlphaFoldDB" id="A0A2N8SZE2"/>
<proteinExistence type="predicted"/>
<comment type="caution">
    <text evidence="1">The sequence shown here is derived from an EMBL/GenBank/DDBJ whole genome shotgun (WGS) entry which is preliminary data.</text>
</comment>
<protein>
    <recommendedName>
        <fullName evidence="3">Uracil-DNA glycosylase-like domain-containing protein</fullName>
    </recommendedName>
</protein>
<dbReference type="EMBL" id="POUW01000001">
    <property type="protein sequence ID" value="PNG07847.1"/>
    <property type="molecule type" value="Genomic_DNA"/>
</dbReference>
<gene>
    <name evidence="1" type="ORF">CXL00_01990</name>
</gene>
<dbReference type="RefSeq" id="WP_068677431.1">
    <property type="nucleotide sequence ID" value="NZ_JAMOIG010000009.1"/>
</dbReference>
<reference evidence="1 2" key="1">
    <citation type="submission" date="2018-01" db="EMBL/GenBank/DDBJ databases">
        <title>Denitrification phenotypes of diverse strains of Pseudomonas stutzeri.</title>
        <authorList>
            <person name="Milligan D.A."/>
            <person name="Bergaust L."/>
            <person name="Bakken L.R."/>
            <person name="Frostegard A."/>
        </authorList>
    </citation>
    <scope>NUCLEOTIDE SEQUENCE [LARGE SCALE GENOMIC DNA]</scope>
    <source>
        <strain evidence="1 2">28a3</strain>
    </source>
</reference>
<evidence type="ECO:0008006" key="3">
    <source>
        <dbReference type="Google" id="ProtNLM"/>
    </source>
</evidence>
<evidence type="ECO:0000313" key="1">
    <source>
        <dbReference type="EMBL" id="PNG07847.1"/>
    </source>
</evidence>
<name>A0A2N8SZE2_STUST</name>
<dbReference type="Proteomes" id="UP000235897">
    <property type="component" value="Unassembled WGS sequence"/>
</dbReference>
<accession>A0A2N8SZE2</accession>
<organism evidence="1 2">
    <name type="scientific">Stutzerimonas stutzeri</name>
    <name type="common">Pseudomonas stutzeri</name>
    <dbReference type="NCBI Taxonomy" id="316"/>
    <lineage>
        <taxon>Bacteria</taxon>
        <taxon>Pseudomonadati</taxon>
        <taxon>Pseudomonadota</taxon>
        <taxon>Gammaproteobacteria</taxon>
        <taxon>Pseudomonadales</taxon>
        <taxon>Pseudomonadaceae</taxon>
        <taxon>Stutzerimonas</taxon>
    </lineage>
</organism>
<evidence type="ECO:0000313" key="2">
    <source>
        <dbReference type="Proteomes" id="UP000235897"/>
    </source>
</evidence>
<dbReference type="OrthoDB" id="1550416at2"/>